<dbReference type="AlphaFoldDB" id="A0A1B6C4P5"/>
<gene>
    <name evidence="2" type="ORF">g.45107</name>
</gene>
<organism evidence="2">
    <name type="scientific">Clastoptera arizonana</name>
    <name type="common">Arizona spittle bug</name>
    <dbReference type="NCBI Taxonomy" id="38151"/>
    <lineage>
        <taxon>Eukaryota</taxon>
        <taxon>Metazoa</taxon>
        <taxon>Ecdysozoa</taxon>
        <taxon>Arthropoda</taxon>
        <taxon>Hexapoda</taxon>
        <taxon>Insecta</taxon>
        <taxon>Pterygota</taxon>
        <taxon>Neoptera</taxon>
        <taxon>Paraneoptera</taxon>
        <taxon>Hemiptera</taxon>
        <taxon>Auchenorrhyncha</taxon>
        <taxon>Cercopoidea</taxon>
        <taxon>Clastopteridae</taxon>
        <taxon>Clastoptera</taxon>
    </lineage>
</organism>
<evidence type="ECO:0008006" key="3">
    <source>
        <dbReference type="Google" id="ProtNLM"/>
    </source>
</evidence>
<evidence type="ECO:0000313" key="2">
    <source>
        <dbReference type="EMBL" id="JAS08481.1"/>
    </source>
</evidence>
<proteinExistence type="predicted"/>
<keyword evidence="1" id="KW-0732">Signal</keyword>
<reference evidence="2" key="1">
    <citation type="submission" date="2015-12" db="EMBL/GenBank/DDBJ databases">
        <title>De novo transcriptome assembly of four potential Pierce s Disease insect vectors from Arizona vineyards.</title>
        <authorList>
            <person name="Tassone E.E."/>
        </authorList>
    </citation>
    <scope>NUCLEOTIDE SEQUENCE</scope>
</reference>
<evidence type="ECO:0000256" key="1">
    <source>
        <dbReference type="SAM" id="SignalP"/>
    </source>
</evidence>
<name>A0A1B6C4P5_9HEMI</name>
<protein>
    <recommendedName>
        <fullName evidence="3">Prolyl 4-hydroxylase alpha-subunit N-terminal domain-containing protein</fullName>
    </recommendedName>
</protein>
<dbReference type="EMBL" id="GEDC01028817">
    <property type="protein sequence ID" value="JAS08481.1"/>
    <property type="molecule type" value="Transcribed_RNA"/>
</dbReference>
<feature type="signal peptide" evidence="1">
    <location>
        <begin position="1"/>
        <end position="16"/>
    </location>
</feature>
<feature type="chain" id="PRO_5008580096" description="Prolyl 4-hydroxylase alpha-subunit N-terminal domain-containing protein" evidence="1">
    <location>
        <begin position="17"/>
        <end position="140"/>
    </location>
</feature>
<accession>A0A1B6C4P5</accession>
<sequence>MIIILIFVAVAQSVLNLTKYNELINLKETLNHTLLKEADIVLHKNTSLRTQIKSYFRIFKYEVHVLLTAQKLLDPKKYWTVRVYEDIANVREDIQQLKLLRQNETLEEKLDKAEYILNDIYDIKYIMINKLGFPRYVLIE</sequence>